<dbReference type="Proteomes" id="UP000011087">
    <property type="component" value="Unassembled WGS sequence"/>
</dbReference>
<dbReference type="HOGENOM" id="CLU_320206_0_0_1"/>
<name>L1IMR8_GUITC</name>
<dbReference type="InterPro" id="IPR028082">
    <property type="entry name" value="Peripla_BP_I"/>
</dbReference>
<evidence type="ECO:0000256" key="1">
    <source>
        <dbReference type="ARBA" id="ARBA00004141"/>
    </source>
</evidence>
<gene>
    <name evidence="9" type="ORF">GUITHDRAFT_116369</name>
</gene>
<dbReference type="PRINTS" id="PR00248">
    <property type="entry name" value="GPCRMGR"/>
</dbReference>
<feature type="non-terminal residue" evidence="9">
    <location>
        <position position="907"/>
    </location>
</feature>
<evidence type="ECO:0000256" key="6">
    <source>
        <dbReference type="ARBA" id="ARBA00023180"/>
    </source>
</evidence>
<keyword evidence="11" id="KW-1185">Reference proteome</keyword>
<keyword evidence="4 7" id="KW-0472">Membrane</keyword>
<dbReference type="OMA" id="RTMCMVP"/>
<organism evidence="9">
    <name type="scientific">Guillardia theta (strain CCMP2712)</name>
    <name type="common">Cryptophyte</name>
    <dbReference type="NCBI Taxonomy" id="905079"/>
    <lineage>
        <taxon>Eukaryota</taxon>
        <taxon>Cryptophyceae</taxon>
        <taxon>Pyrenomonadales</taxon>
        <taxon>Geminigeraceae</taxon>
        <taxon>Guillardia</taxon>
    </lineage>
</organism>
<evidence type="ECO:0000256" key="2">
    <source>
        <dbReference type="ARBA" id="ARBA00022692"/>
    </source>
</evidence>
<evidence type="ECO:0000256" key="5">
    <source>
        <dbReference type="ARBA" id="ARBA00023170"/>
    </source>
</evidence>
<reference evidence="9 11" key="1">
    <citation type="journal article" date="2012" name="Nature">
        <title>Algal genomes reveal evolutionary mosaicism and the fate of nucleomorphs.</title>
        <authorList>
            <consortium name="DOE Joint Genome Institute"/>
            <person name="Curtis B.A."/>
            <person name="Tanifuji G."/>
            <person name="Burki F."/>
            <person name="Gruber A."/>
            <person name="Irimia M."/>
            <person name="Maruyama S."/>
            <person name="Arias M.C."/>
            <person name="Ball S.G."/>
            <person name="Gile G.H."/>
            <person name="Hirakawa Y."/>
            <person name="Hopkins J.F."/>
            <person name="Kuo A."/>
            <person name="Rensing S.A."/>
            <person name="Schmutz J."/>
            <person name="Symeonidi A."/>
            <person name="Elias M."/>
            <person name="Eveleigh R.J."/>
            <person name="Herman E.K."/>
            <person name="Klute M.J."/>
            <person name="Nakayama T."/>
            <person name="Obornik M."/>
            <person name="Reyes-Prieto A."/>
            <person name="Armbrust E.V."/>
            <person name="Aves S.J."/>
            <person name="Beiko R.G."/>
            <person name="Coutinho P."/>
            <person name="Dacks J.B."/>
            <person name="Durnford D.G."/>
            <person name="Fast N.M."/>
            <person name="Green B.R."/>
            <person name="Grisdale C.J."/>
            <person name="Hempel F."/>
            <person name="Henrissat B."/>
            <person name="Hoppner M.P."/>
            <person name="Ishida K."/>
            <person name="Kim E."/>
            <person name="Koreny L."/>
            <person name="Kroth P.G."/>
            <person name="Liu Y."/>
            <person name="Malik S.B."/>
            <person name="Maier U.G."/>
            <person name="McRose D."/>
            <person name="Mock T."/>
            <person name="Neilson J.A."/>
            <person name="Onodera N.T."/>
            <person name="Poole A.M."/>
            <person name="Pritham E.J."/>
            <person name="Richards T.A."/>
            <person name="Rocap G."/>
            <person name="Roy S.W."/>
            <person name="Sarai C."/>
            <person name="Schaack S."/>
            <person name="Shirato S."/>
            <person name="Slamovits C.H."/>
            <person name="Spencer D.F."/>
            <person name="Suzuki S."/>
            <person name="Worden A.Z."/>
            <person name="Zauner S."/>
            <person name="Barry K."/>
            <person name="Bell C."/>
            <person name="Bharti A.K."/>
            <person name="Crow J.A."/>
            <person name="Grimwood J."/>
            <person name="Kramer R."/>
            <person name="Lindquist E."/>
            <person name="Lucas S."/>
            <person name="Salamov A."/>
            <person name="McFadden G.I."/>
            <person name="Lane C.E."/>
            <person name="Keeling P.J."/>
            <person name="Gray M.W."/>
            <person name="Grigoriev I.V."/>
            <person name="Archibald J.M."/>
        </authorList>
    </citation>
    <scope>NUCLEOTIDE SEQUENCE</scope>
    <source>
        <strain evidence="9 11">CCMP2712</strain>
    </source>
</reference>
<evidence type="ECO:0000313" key="10">
    <source>
        <dbReference type="EnsemblProtists" id="EKX37561"/>
    </source>
</evidence>
<feature type="domain" description="Receptor ligand binding region" evidence="8">
    <location>
        <begin position="414"/>
        <end position="776"/>
    </location>
</feature>
<evidence type="ECO:0000256" key="4">
    <source>
        <dbReference type="ARBA" id="ARBA00023136"/>
    </source>
</evidence>
<dbReference type="EnsemblProtists" id="EKX37561">
    <property type="protein sequence ID" value="EKX37561"/>
    <property type="gene ID" value="GUITHDRAFT_116369"/>
</dbReference>
<accession>L1IMR8</accession>
<dbReference type="KEGG" id="gtt:GUITHDRAFT_116369"/>
<dbReference type="SUPFAM" id="SSF53822">
    <property type="entry name" value="Periplasmic binding protein-like I"/>
    <property type="match status" value="2"/>
</dbReference>
<keyword evidence="3 7" id="KW-1133">Transmembrane helix</keyword>
<reference evidence="11" key="2">
    <citation type="submission" date="2012-11" db="EMBL/GenBank/DDBJ databases">
        <authorList>
            <person name="Kuo A."/>
            <person name="Curtis B.A."/>
            <person name="Tanifuji G."/>
            <person name="Burki F."/>
            <person name="Gruber A."/>
            <person name="Irimia M."/>
            <person name="Maruyama S."/>
            <person name="Arias M.C."/>
            <person name="Ball S.G."/>
            <person name="Gile G.H."/>
            <person name="Hirakawa Y."/>
            <person name="Hopkins J.F."/>
            <person name="Rensing S.A."/>
            <person name="Schmutz J."/>
            <person name="Symeonidi A."/>
            <person name="Elias M."/>
            <person name="Eveleigh R.J."/>
            <person name="Herman E.K."/>
            <person name="Klute M.J."/>
            <person name="Nakayama T."/>
            <person name="Obornik M."/>
            <person name="Reyes-Prieto A."/>
            <person name="Armbrust E.V."/>
            <person name="Aves S.J."/>
            <person name="Beiko R.G."/>
            <person name="Coutinho P."/>
            <person name="Dacks J.B."/>
            <person name="Durnford D.G."/>
            <person name="Fast N.M."/>
            <person name="Green B.R."/>
            <person name="Grisdale C."/>
            <person name="Hempe F."/>
            <person name="Henrissat B."/>
            <person name="Hoppner M.P."/>
            <person name="Ishida K.-I."/>
            <person name="Kim E."/>
            <person name="Koreny L."/>
            <person name="Kroth P.G."/>
            <person name="Liu Y."/>
            <person name="Malik S.-B."/>
            <person name="Maier U.G."/>
            <person name="McRose D."/>
            <person name="Mock T."/>
            <person name="Neilson J.A."/>
            <person name="Onodera N.T."/>
            <person name="Poole A.M."/>
            <person name="Pritham E.J."/>
            <person name="Richards T.A."/>
            <person name="Rocap G."/>
            <person name="Roy S.W."/>
            <person name="Sarai C."/>
            <person name="Schaack S."/>
            <person name="Shirato S."/>
            <person name="Slamovits C.H."/>
            <person name="Spencer D.F."/>
            <person name="Suzuki S."/>
            <person name="Worden A.Z."/>
            <person name="Zauner S."/>
            <person name="Barry K."/>
            <person name="Bell C."/>
            <person name="Bharti A.K."/>
            <person name="Crow J.A."/>
            <person name="Grimwood J."/>
            <person name="Kramer R."/>
            <person name="Lindquist E."/>
            <person name="Lucas S."/>
            <person name="Salamov A."/>
            <person name="McFadden G.I."/>
            <person name="Lane C.E."/>
            <person name="Keeling P.J."/>
            <person name="Gray M.W."/>
            <person name="Grigoriev I.V."/>
            <person name="Archibald J.M."/>
        </authorList>
    </citation>
    <scope>NUCLEOTIDE SEQUENCE</scope>
    <source>
        <strain evidence="11">CCMP2712</strain>
    </source>
</reference>
<dbReference type="InterPro" id="IPR000337">
    <property type="entry name" value="GPCR_3"/>
</dbReference>
<dbReference type="GeneID" id="17294234"/>
<dbReference type="AlphaFoldDB" id="L1IMR8"/>
<dbReference type="GO" id="GO:0016020">
    <property type="term" value="C:membrane"/>
    <property type="evidence" value="ECO:0007669"/>
    <property type="project" value="UniProtKB-SubCell"/>
</dbReference>
<reference evidence="10" key="3">
    <citation type="submission" date="2016-03" db="UniProtKB">
        <authorList>
            <consortium name="EnsemblProtists"/>
        </authorList>
    </citation>
    <scope>IDENTIFICATION</scope>
</reference>
<sequence length="907" mass="99724">MGNDQMEFNARTVMQIAQMIINNDTSLLKDYELKLVEQDTYCERSICQEGSLLGNTAQTIQSNSINAFFWNVTHSCGSSPQDRPVAIVGPGYSSEVSALQAAMQQVKVLTVSFSASSPRFSNKTLYPYLARTCPSDAMQGVLMADIVRRYNWRSCIAITCADTYCQGLYTQFESSSSKSGVIIEEARWAFGDLLMSERRLKSIFSNCSKSRVILLCINDIQAREILQAAATLGIVDKFIWIGSEAVSTIDPKDLPSNFLGVSLASAQDSLPFRRLQAVWSSLDPSVFAGLEELKENPFLPLAYDTIFLLAHGLQLVIDGGGDPYNSSALLHALPRVRFQGATGPIALDGNLEPETARYEIVTTSGAHDYLTVGGWTANNLTLDVLAAGLSVPVCAPSSILIGGLFQYWSRFHAAAAMVAFAQINAEASILPWTRLNFDVQNITMARSLPPTNNLKSFFFEAVLSRWKTEAGSLADPVSIVIGGGYSSDIAVLSPLLTKQNLLLFSPSANSPVLSDKSTYPNVVRLCQVSTVEGHAIVDLVRFLGFKEVKIISCDDMNCIGFRDVILSKAQEHGFRVAGDLILPSAKGSFMNNHNGQILVEDFSMQDCNVSVYIMCLHDYLATEIFAVFEGLGIKDKVVWITCEEVLSVDDSLLPNGILGMREFVPETPEFSRFLSYWQNLNLSLFDPSYHEILTSGLQQLVGRGSHSSWMLDAADAAMLVAKTLDALIASGQSVSSISAIVSQVLRTSFRGTSGRVVLDSSLDRQQSPYSIVNKQRSSWISVGVWNDTRFTLPAAANGSQQVWKESVIVWPVGYFQQDPNICPPPKSPSYLLVYALVPSLGTLGLIAAGIMIYRYRKASQELSDFSKVKAMMQELRKRLAITREDGFMLSNEKHSRLSRKQMRVVDH</sequence>
<proteinExistence type="predicted"/>
<keyword evidence="5" id="KW-0675">Receptor</keyword>
<feature type="transmembrane region" description="Helical" evidence="7">
    <location>
        <begin position="831"/>
        <end position="853"/>
    </location>
</feature>
<dbReference type="GO" id="GO:0004930">
    <property type="term" value="F:G protein-coupled receptor activity"/>
    <property type="evidence" value="ECO:0007669"/>
    <property type="project" value="InterPro"/>
</dbReference>
<dbReference type="PaxDb" id="55529-EKX37561"/>
<keyword evidence="2 7" id="KW-0812">Transmembrane</keyword>
<dbReference type="InterPro" id="IPR050726">
    <property type="entry name" value="mGluR"/>
</dbReference>
<evidence type="ECO:0000256" key="7">
    <source>
        <dbReference type="SAM" id="Phobius"/>
    </source>
</evidence>
<dbReference type="RefSeq" id="XP_005824541.1">
    <property type="nucleotide sequence ID" value="XM_005824484.1"/>
</dbReference>
<evidence type="ECO:0000313" key="11">
    <source>
        <dbReference type="Proteomes" id="UP000011087"/>
    </source>
</evidence>
<dbReference type="OrthoDB" id="5984008at2759"/>
<feature type="domain" description="Receptor ligand binding region" evidence="8">
    <location>
        <begin position="11"/>
        <end position="364"/>
    </location>
</feature>
<dbReference type="eggNOG" id="KOG1056">
    <property type="taxonomic scope" value="Eukaryota"/>
</dbReference>
<dbReference type="eggNOG" id="KOG1052">
    <property type="taxonomic scope" value="Eukaryota"/>
</dbReference>
<evidence type="ECO:0000256" key="3">
    <source>
        <dbReference type="ARBA" id="ARBA00022989"/>
    </source>
</evidence>
<dbReference type="InterPro" id="IPR001828">
    <property type="entry name" value="ANF_lig-bd_rcpt"/>
</dbReference>
<keyword evidence="6" id="KW-0325">Glycoprotein</keyword>
<comment type="subcellular location">
    <subcellularLocation>
        <location evidence="1">Membrane</location>
        <topology evidence="1">Multi-pass membrane protein</topology>
    </subcellularLocation>
</comment>
<dbReference type="Gene3D" id="3.40.50.2300">
    <property type="match status" value="5"/>
</dbReference>
<dbReference type="PANTHER" id="PTHR24060">
    <property type="entry name" value="METABOTROPIC GLUTAMATE RECEPTOR"/>
    <property type="match status" value="1"/>
</dbReference>
<evidence type="ECO:0000259" key="8">
    <source>
        <dbReference type="Pfam" id="PF01094"/>
    </source>
</evidence>
<evidence type="ECO:0000313" key="9">
    <source>
        <dbReference type="EMBL" id="EKX37561.1"/>
    </source>
</evidence>
<dbReference type="STRING" id="905079.L1IMR8"/>
<dbReference type="Pfam" id="PF01094">
    <property type="entry name" value="ANF_receptor"/>
    <property type="match status" value="2"/>
</dbReference>
<protein>
    <recommendedName>
        <fullName evidence="8">Receptor ligand binding region domain-containing protein</fullName>
    </recommendedName>
</protein>
<dbReference type="EMBL" id="JH993058">
    <property type="protein sequence ID" value="EKX37561.1"/>
    <property type="molecule type" value="Genomic_DNA"/>
</dbReference>